<evidence type="ECO:0000256" key="5">
    <source>
        <dbReference type="ARBA" id="ARBA00022989"/>
    </source>
</evidence>
<dbReference type="CDD" id="cd13138">
    <property type="entry name" value="MATE_yoeA_like"/>
    <property type="match status" value="1"/>
</dbReference>
<keyword evidence="5 7" id="KW-1133">Transmembrane helix</keyword>
<dbReference type="Pfam" id="PF01554">
    <property type="entry name" value="MatE"/>
    <property type="match status" value="2"/>
</dbReference>
<keyword evidence="3" id="KW-1003">Cell membrane</keyword>
<dbReference type="RefSeq" id="WP_249301753.1">
    <property type="nucleotide sequence ID" value="NZ_CP060634.1"/>
</dbReference>
<feature type="transmembrane region" description="Helical" evidence="7">
    <location>
        <begin position="281"/>
        <end position="300"/>
    </location>
</feature>
<evidence type="ECO:0000256" key="6">
    <source>
        <dbReference type="ARBA" id="ARBA00023136"/>
    </source>
</evidence>
<feature type="transmembrane region" description="Helical" evidence="7">
    <location>
        <begin position="398"/>
        <end position="418"/>
    </location>
</feature>
<accession>A0A7G9G2G7</accession>
<feature type="transmembrane region" description="Helical" evidence="7">
    <location>
        <begin position="370"/>
        <end position="391"/>
    </location>
</feature>
<feature type="transmembrane region" description="Helical" evidence="7">
    <location>
        <begin position="71"/>
        <end position="91"/>
    </location>
</feature>
<keyword evidence="9" id="KW-1185">Reference proteome</keyword>
<dbReference type="PIRSF" id="PIRSF006603">
    <property type="entry name" value="DinF"/>
    <property type="match status" value="1"/>
</dbReference>
<dbReference type="NCBIfam" id="TIGR00797">
    <property type="entry name" value="matE"/>
    <property type="match status" value="1"/>
</dbReference>
<dbReference type="GO" id="GO:0005886">
    <property type="term" value="C:plasma membrane"/>
    <property type="evidence" value="ECO:0007669"/>
    <property type="project" value="UniProtKB-SubCell"/>
</dbReference>
<dbReference type="KEGG" id="qdo:H9Q78_11155"/>
<comment type="subcellular location">
    <subcellularLocation>
        <location evidence="1">Cell membrane</location>
        <topology evidence="1">Multi-pass membrane protein</topology>
    </subcellularLocation>
</comment>
<feature type="transmembrane region" description="Helical" evidence="7">
    <location>
        <begin position="103"/>
        <end position="129"/>
    </location>
</feature>
<keyword evidence="6 7" id="KW-0472">Membrane</keyword>
<dbReference type="InterPro" id="IPR052031">
    <property type="entry name" value="Membrane_Transporter-Flippase"/>
</dbReference>
<sequence length="460" mass="49401">MQRKKNQRDKEVRTGQNAGFTEGGILAPLFRFAMPVLFALLLQAMYGAVDLLIVGQFGTAADVSAVSTGSQIMQTITSVVTGLSMGTTILLGQKIGQKKEEEAGNVIGSAVFIFSALAVFITIVMSAAAVPFSAFMHAPEAAFDKTVEYVRICSAGSAFIVAYNVLGSIFRGMGDSKTPLYTVLAACVVNIVGDFLLVAVFRMAAAGAAIATVAAQAVSVVLCLLLVKKKGLPFRFTRKNLLFRKEVAARTLRLGFPIALQDGLVSLSFLAIITIVNSLGVIPSAGVGVAEKLCVFIMLVPSSYMQSMSAFVAQNIGAGRNDRAVRAMVYGMLTSFAFGAVMSYLSFFHGEFLAGMFARDADVVAAAADYLRAYAIDTLLVSFLFCFIGYFNGREKTTFVMAQGIVGAFLVRIPVSYIMSRTEHASLFRIGLATPVSTVLQISLCLAYFFHINRRSKRTW</sequence>
<feature type="transmembrane region" description="Helical" evidence="7">
    <location>
        <begin position="178"/>
        <end position="201"/>
    </location>
</feature>
<dbReference type="Proteomes" id="UP000515823">
    <property type="component" value="Chromosome"/>
</dbReference>
<feature type="transmembrane region" description="Helical" evidence="7">
    <location>
        <begin position="36"/>
        <end position="59"/>
    </location>
</feature>
<feature type="transmembrane region" description="Helical" evidence="7">
    <location>
        <begin position="254"/>
        <end position="275"/>
    </location>
</feature>
<name>A0A7G9G2G7_9FIRM</name>
<dbReference type="AlphaFoldDB" id="A0A7G9G2G7"/>
<reference evidence="8 9" key="1">
    <citation type="submission" date="2020-08" db="EMBL/GenBank/DDBJ databases">
        <authorList>
            <person name="Liu C."/>
            <person name="Sun Q."/>
        </authorList>
    </citation>
    <scope>NUCLEOTIDE SEQUENCE [LARGE SCALE GENOMIC DNA]</scope>
    <source>
        <strain evidence="8 9">NSJ-38</strain>
    </source>
</reference>
<dbReference type="InterPro" id="IPR002528">
    <property type="entry name" value="MATE_fam"/>
</dbReference>
<feature type="transmembrane region" description="Helical" evidence="7">
    <location>
        <begin position="207"/>
        <end position="227"/>
    </location>
</feature>
<evidence type="ECO:0000256" key="7">
    <source>
        <dbReference type="SAM" id="Phobius"/>
    </source>
</evidence>
<organism evidence="8 9">
    <name type="scientific">Qiania dongpingensis</name>
    <dbReference type="NCBI Taxonomy" id="2763669"/>
    <lineage>
        <taxon>Bacteria</taxon>
        <taxon>Bacillati</taxon>
        <taxon>Bacillota</taxon>
        <taxon>Clostridia</taxon>
        <taxon>Lachnospirales</taxon>
        <taxon>Lachnospiraceae</taxon>
        <taxon>Qiania</taxon>
    </lineage>
</organism>
<evidence type="ECO:0000256" key="4">
    <source>
        <dbReference type="ARBA" id="ARBA00022692"/>
    </source>
</evidence>
<evidence type="ECO:0000313" key="9">
    <source>
        <dbReference type="Proteomes" id="UP000515823"/>
    </source>
</evidence>
<keyword evidence="2" id="KW-0813">Transport</keyword>
<proteinExistence type="predicted"/>
<feature type="transmembrane region" description="Helical" evidence="7">
    <location>
        <begin position="329"/>
        <end position="350"/>
    </location>
</feature>
<gene>
    <name evidence="8" type="ORF">H9Q78_11155</name>
</gene>
<dbReference type="EMBL" id="CP060634">
    <property type="protein sequence ID" value="QNM04999.1"/>
    <property type="molecule type" value="Genomic_DNA"/>
</dbReference>
<dbReference type="PANTHER" id="PTHR43549:SF3">
    <property type="entry name" value="MULTIDRUG RESISTANCE PROTEIN YPNP-RELATED"/>
    <property type="match status" value="1"/>
</dbReference>
<keyword evidence="4 7" id="KW-0812">Transmembrane</keyword>
<feature type="transmembrane region" description="Helical" evidence="7">
    <location>
        <begin position="430"/>
        <end position="450"/>
    </location>
</feature>
<evidence type="ECO:0000256" key="1">
    <source>
        <dbReference type="ARBA" id="ARBA00004651"/>
    </source>
</evidence>
<dbReference type="InterPro" id="IPR048279">
    <property type="entry name" value="MdtK-like"/>
</dbReference>
<evidence type="ECO:0000256" key="3">
    <source>
        <dbReference type="ARBA" id="ARBA00022475"/>
    </source>
</evidence>
<dbReference type="GO" id="GO:0015297">
    <property type="term" value="F:antiporter activity"/>
    <property type="evidence" value="ECO:0007669"/>
    <property type="project" value="InterPro"/>
</dbReference>
<evidence type="ECO:0000313" key="8">
    <source>
        <dbReference type="EMBL" id="QNM04999.1"/>
    </source>
</evidence>
<protein>
    <submittedName>
        <fullName evidence="8">MATE family efflux transporter</fullName>
    </submittedName>
</protein>
<dbReference type="GO" id="GO:0042910">
    <property type="term" value="F:xenobiotic transmembrane transporter activity"/>
    <property type="evidence" value="ECO:0007669"/>
    <property type="project" value="InterPro"/>
</dbReference>
<feature type="transmembrane region" description="Helical" evidence="7">
    <location>
        <begin position="149"/>
        <end position="166"/>
    </location>
</feature>
<dbReference type="PANTHER" id="PTHR43549">
    <property type="entry name" value="MULTIDRUG RESISTANCE PROTEIN YPNP-RELATED"/>
    <property type="match status" value="1"/>
</dbReference>
<evidence type="ECO:0000256" key="2">
    <source>
        <dbReference type="ARBA" id="ARBA00022448"/>
    </source>
</evidence>